<feature type="region of interest" description="Disordered" evidence="1">
    <location>
        <begin position="109"/>
        <end position="128"/>
    </location>
</feature>
<dbReference type="Proteomes" id="UP001201980">
    <property type="component" value="Unassembled WGS sequence"/>
</dbReference>
<protein>
    <recommendedName>
        <fullName evidence="4">F-box domain-containing protein</fullName>
    </recommendedName>
</protein>
<comment type="caution">
    <text evidence="2">The sequence shown here is derived from an EMBL/GenBank/DDBJ whole genome shotgun (WGS) entry which is preliminary data.</text>
</comment>
<dbReference type="AlphaFoldDB" id="A0AAD5RH73"/>
<keyword evidence="3" id="KW-1185">Reference proteome</keyword>
<evidence type="ECO:0000256" key="1">
    <source>
        <dbReference type="SAM" id="MobiDB-lite"/>
    </source>
</evidence>
<organism evidence="2 3">
    <name type="scientific">Zalerion maritima</name>
    <dbReference type="NCBI Taxonomy" id="339359"/>
    <lineage>
        <taxon>Eukaryota</taxon>
        <taxon>Fungi</taxon>
        <taxon>Dikarya</taxon>
        <taxon>Ascomycota</taxon>
        <taxon>Pezizomycotina</taxon>
        <taxon>Sordariomycetes</taxon>
        <taxon>Lulworthiomycetidae</taxon>
        <taxon>Lulworthiales</taxon>
        <taxon>Lulworthiaceae</taxon>
        <taxon>Zalerion</taxon>
    </lineage>
</organism>
<name>A0AAD5RH73_9PEZI</name>
<evidence type="ECO:0000313" key="2">
    <source>
        <dbReference type="EMBL" id="KAJ2894107.1"/>
    </source>
</evidence>
<accession>A0AAD5RH73</accession>
<gene>
    <name evidence="2" type="ORF">MKZ38_007920</name>
</gene>
<reference evidence="2" key="1">
    <citation type="submission" date="2022-07" db="EMBL/GenBank/DDBJ databases">
        <title>Draft genome sequence of Zalerion maritima ATCC 34329, a (micro)plastics degrading marine fungus.</title>
        <authorList>
            <person name="Paco A."/>
            <person name="Goncalves M.F.M."/>
            <person name="Rocha-Santos T.A.P."/>
            <person name="Alves A."/>
        </authorList>
    </citation>
    <scope>NUCLEOTIDE SEQUENCE</scope>
    <source>
        <strain evidence="2">ATCC 34329</strain>
    </source>
</reference>
<dbReference type="EMBL" id="JAKWBI020000528">
    <property type="protein sequence ID" value="KAJ2894107.1"/>
    <property type="molecule type" value="Genomic_DNA"/>
</dbReference>
<feature type="compositionally biased region" description="Basic residues" evidence="1">
    <location>
        <begin position="118"/>
        <end position="128"/>
    </location>
</feature>
<evidence type="ECO:0000313" key="3">
    <source>
        <dbReference type="Proteomes" id="UP001201980"/>
    </source>
</evidence>
<proteinExistence type="predicted"/>
<sequence length="464" mass="50981">MIPLRAAFLRNVLDGYGPGTMQLPTAPPDPPWVTNWEHNRHLPIFKLPDEVLLNVLKQQLDWSHIRILERVSQRFFYLCSDASLDPGLGSQGLEKETEQHLAGMISRLKHPSQTGKPPSRRTPRCKPARMKSRAMALLEKDRSCRDCRHVTKTLARFSEGCSEAEILGREKNNSWKMLEERSKEMFARLHCKVCKADHPALWFGPGQRKGAGVGALDRRCVGLEGKVKVCAHGYNGRDGWVGYDNIKGAMSPDTSTSGPESTGIKVLCSNIAAHYPSCCGNGALPWAYGLKDGNTGVGIVSTASVGIPGSVSELMGKDVLPHFWSLRRDIIDSMGTGFLLDFPHFEILLMSAWDKYRSESVDSESSFDAMISAPGNLQDETQHVVFETADTTSIGFFDGSVAEASLTSALSTIDSGVVEIPGPYHHVSFRPSSFLIQTPATSNTATRYGEAHPMVPITKLQELL</sequence>
<evidence type="ECO:0008006" key="4">
    <source>
        <dbReference type="Google" id="ProtNLM"/>
    </source>
</evidence>